<dbReference type="RefSeq" id="WP_378419800.1">
    <property type="nucleotide sequence ID" value="NZ_JBHSFO010000015.1"/>
</dbReference>
<reference evidence="6" key="1">
    <citation type="journal article" date="2019" name="Int. J. Syst. Evol. Microbiol.">
        <title>The Global Catalogue of Microorganisms (GCM) 10K type strain sequencing project: providing services to taxonomists for standard genome sequencing and annotation.</title>
        <authorList>
            <consortium name="The Broad Institute Genomics Platform"/>
            <consortium name="The Broad Institute Genome Sequencing Center for Infectious Disease"/>
            <person name="Wu L."/>
            <person name="Ma J."/>
        </authorList>
    </citation>
    <scope>NUCLEOTIDE SEQUENCE [LARGE SCALE GENOMIC DNA]</scope>
    <source>
        <strain evidence="6">CCUG 54520</strain>
    </source>
</reference>
<dbReference type="InterPro" id="IPR008259">
    <property type="entry name" value="FMN_hydac_DH_AS"/>
</dbReference>
<dbReference type="EMBL" id="JBHSFO010000015">
    <property type="protein sequence ID" value="MFC4606068.1"/>
    <property type="molecule type" value="Genomic_DNA"/>
</dbReference>
<gene>
    <name evidence="5" type="ORF">ACFO6S_20425</name>
</gene>
<dbReference type="InterPro" id="IPR037396">
    <property type="entry name" value="FMN_HAD"/>
</dbReference>
<proteinExistence type="inferred from homology"/>
<evidence type="ECO:0000256" key="1">
    <source>
        <dbReference type="ARBA" id="ARBA00001917"/>
    </source>
</evidence>
<name>A0ABV9FYJ0_9NOCA</name>
<dbReference type="Pfam" id="PF01070">
    <property type="entry name" value="FMN_dh"/>
    <property type="match status" value="1"/>
</dbReference>
<comment type="cofactor">
    <cofactor evidence="1">
        <name>FMN</name>
        <dbReference type="ChEBI" id="CHEBI:58210"/>
    </cofactor>
</comment>
<dbReference type="Proteomes" id="UP001595914">
    <property type="component" value="Unassembled WGS sequence"/>
</dbReference>
<dbReference type="PROSITE" id="PS00557">
    <property type="entry name" value="FMN_HYDROXY_ACID_DH_1"/>
    <property type="match status" value="1"/>
</dbReference>
<accession>A0ABV9FYJ0</accession>
<keyword evidence="6" id="KW-1185">Reference proteome</keyword>
<feature type="domain" description="FMN hydroxy acid dehydrogenase" evidence="4">
    <location>
        <begin position="19"/>
        <end position="393"/>
    </location>
</feature>
<dbReference type="PIRSF" id="PIRSF000138">
    <property type="entry name" value="Al-hdrx_acd_dh"/>
    <property type="match status" value="1"/>
</dbReference>
<dbReference type="PANTHER" id="PTHR10578:SF143">
    <property type="entry name" value="FMN-DEPENDENT ALPHA-HYDROXY ACID DEHYDROGENASE PB1A11.03"/>
    <property type="match status" value="1"/>
</dbReference>
<dbReference type="InterPro" id="IPR012133">
    <property type="entry name" value="Alpha-hydoxy_acid_DH_FMN"/>
</dbReference>
<organism evidence="5 6">
    <name type="scientific">Rhodococcus kronopolitis</name>
    <dbReference type="NCBI Taxonomy" id="1460226"/>
    <lineage>
        <taxon>Bacteria</taxon>
        <taxon>Bacillati</taxon>
        <taxon>Actinomycetota</taxon>
        <taxon>Actinomycetes</taxon>
        <taxon>Mycobacteriales</taxon>
        <taxon>Nocardiaceae</taxon>
        <taxon>Rhodococcus</taxon>
    </lineage>
</organism>
<evidence type="ECO:0000313" key="5">
    <source>
        <dbReference type="EMBL" id="MFC4606068.1"/>
    </source>
</evidence>
<dbReference type="InterPro" id="IPR000262">
    <property type="entry name" value="FMN-dep_DH"/>
</dbReference>
<dbReference type="SUPFAM" id="SSF51395">
    <property type="entry name" value="FMN-linked oxidoreductases"/>
    <property type="match status" value="1"/>
</dbReference>
<protein>
    <submittedName>
        <fullName evidence="5">Alpha-hydroxy-acid oxidizing protein</fullName>
    </submittedName>
</protein>
<evidence type="ECO:0000313" key="6">
    <source>
        <dbReference type="Proteomes" id="UP001595914"/>
    </source>
</evidence>
<evidence type="ECO:0000259" key="4">
    <source>
        <dbReference type="PROSITE" id="PS51349"/>
    </source>
</evidence>
<keyword evidence="2" id="KW-0560">Oxidoreductase</keyword>
<evidence type="ECO:0000256" key="2">
    <source>
        <dbReference type="ARBA" id="ARBA00023002"/>
    </source>
</evidence>
<comment type="similarity">
    <text evidence="3">Belongs to the FMN-dependent alpha-hydroxy acid dehydrogenase family.</text>
</comment>
<dbReference type="Gene3D" id="3.20.20.70">
    <property type="entry name" value="Aldolase class I"/>
    <property type="match status" value="1"/>
</dbReference>
<evidence type="ECO:0000256" key="3">
    <source>
        <dbReference type="ARBA" id="ARBA00024042"/>
    </source>
</evidence>
<sequence>MTNFGNLQNEIYFAGLGGTVPALPMTAAGLEERARTTLSPEAFGYIAGSASTERTAAANVAAFGRRALVPRMLRGTAAAEARDLSVQVLGTRLAAPVLTAPVGVLELVHPDAELAVGEVANELGIGSVLSTAASTPIEKVGAVSGENWWFQLYWPSDDEVAESMVRRATAAGAKAIVLTADTPGMGWRPRDLELGHLPFLKAKGIANYLTDPVFRSRLSSPPEQSAEAMQMAVLTWASMFGNHAIRASDAARLRDWTDLPIAVKGIVHPDDARAVVDAGAAGVVVSNHGGRQVDGAIAALDALGPVAAAVGDRADVLLDSGIRCGADVITALALGADAVLYGRPWVYGLGLAGRDGVRHALRVLLADLDVTLGLAGFASVAELDSAVLHHLPER</sequence>
<comment type="caution">
    <text evidence="5">The sequence shown here is derived from an EMBL/GenBank/DDBJ whole genome shotgun (WGS) entry which is preliminary data.</text>
</comment>
<dbReference type="PANTHER" id="PTHR10578">
    <property type="entry name" value="S -2-HYDROXY-ACID OXIDASE-RELATED"/>
    <property type="match status" value="1"/>
</dbReference>
<dbReference type="PROSITE" id="PS51349">
    <property type="entry name" value="FMN_HYDROXY_ACID_DH_2"/>
    <property type="match status" value="1"/>
</dbReference>
<dbReference type="InterPro" id="IPR013785">
    <property type="entry name" value="Aldolase_TIM"/>
</dbReference>